<dbReference type="InterPro" id="IPR017850">
    <property type="entry name" value="Alkaline_phosphatase_core_sf"/>
</dbReference>
<organism evidence="6 7">
    <name type="scientific">Desulfosporosinus lacus DSM 15449</name>
    <dbReference type="NCBI Taxonomy" id="1121420"/>
    <lineage>
        <taxon>Bacteria</taxon>
        <taxon>Bacillati</taxon>
        <taxon>Bacillota</taxon>
        <taxon>Clostridia</taxon>
        <taxon>Eubacteriales</taxon>
        <taxon>Desulfitobacteriaceae</taxon>
        <taxon>Desulfosporosinus</taxon>
    </lineage>
</organism>
<accession>A0A1M6GC45</accession>
<keyword evidence="7" id="KW-1185">Reference proteome</keyword>
<proteinExistence type="inferred from homology"/>
<protein>
    <submittedName>
        <fullName evidence="6">Metalloenzyme superfamily protein</fullName>
    </submittedName>
</protein>
<dbReference type="PANTHER" id="PTHR21110">
    <property type="entry name" value="PHOSPHOPENTOMUTASE"/>
    <property type="match status" value="1"/>
</dbReference>
<keyword evidence="3" id="KW-0464">Manganese</keyword>
<gene>
    <name evidence="6" type="ORF">SAMN02746098_05109</name>
</gene>
<dbReference type="GO" id="GO:0005829">
    <property type="term" value="C:cytosol"/>
    <property type="evidence" value="ECO:0007669"/>
    <property type="project" value="TreeGrafter"/>
</dbReference>
<keyword evidence="4" id="KW-0413">Isomerase</keyword>
<dbReference type="InterPro" id="IPR006124">
    <property type="entry name" value="Metalloenzyme"/>
</dbReference>
<dbReference type="InterPro" id="IPR010045">
    <property type="entry name" value="DeoB"/>
</dbReference>
<evidence type="ECO:0000259" key="5">
    <source>
        <dbReference type="Pfam" id="PF01676"/>
    </source>
</evidence>
<dbReference type="Pfam" id="PF01676">
    <property type="entry name" value="Metalloenzyme"/>
    <property type="match status" value="1"/>
</dbReference>
<dbReference type="SUPFAM" id="SSF53649">
    <property type="entry name" value="Alkaline phosphatase-like"/>
    <property type="match status" value="1"/>
</dbReference>
<evidence type="ECO:0000256" key="4">
    <source>
        <dbReference type="ARBA" id="ARBA00023235"/>
    </source>
</evidence>
<reference evidence="7" key="1">
    <citation type="submission" date="2016-11" db="EMBL/GenBank/DDBJ databases">
        <authorList>
            <person name="Varghese N."/>
            <person name="Submissions S."/>
        </authorList>
    </citation>
    <scope>NUCLEOTIDE SEQUENCE [LARGE SCALE GENOMIC DNA]</scope>
    <source>
        <strain evidence="7">DSM 15449</strain>
    </source>
</reference>
<comment type="similarity">
    <text evidence="1">Belongs to the phosphopentomutase family.</text>
</comment>
<dbReference type="OrthoDB" id="9778226at2"/>
<dbReference type="Gene3D" id="3.40.720.10">
    <property type="entry name" value="Alkaline Phosphatase, subunit A"/>
    <property type="match status" value="1"/>
</dbReference>
<dbReference type="Proteomes" id="UP000183954">
    <property type="component" value="Unassembled WGS sequence"/>
</dbReference>
<dbReference type="GO" id="GO:0043094">
    <property type="term" value="P:metabolic compound salvage"/>
    <property type="evidence" value="ECO:0007669"/>
    <property type="project" value="InterPro"/>
</dbReference>
<evidence type="ECO:0000256" key="2">
    <source>
        <dbReference type="ARBA" id="ARBA00022723"/>
    </source>
</evidence>
<evidence type="ECO:0000256" key="1">
    <source>
        <dbReference type="ARBA" id="ARBA00010373"/>
    </source>
</evidence>
<evidence type="ECO:0000313" key="6">
    <source>
        <dbReference type="EMBL" id="SHJ07486.1"/>
    </source>
</evidence>
<dbReference type="GO" id="GO:0009117">
    <property type="term" value="P:nucleotide metabolic process"/>
    <property type="evidence" value="ECO:0007669"/>
    <property type="project" value="InterPro"/>
</dbReference>
<dbReference type="GO" id="GO:0008973">
    <property type="term" value="F:phosphopentomutase activity"/>
    <property type="evidence" value="ECO:0007669"/>
    <property type="project" value="InterPro"/>
</dbReference>
<dbReference type="GO" id="GO:0000287">
    <property type="term" value="F:magnesium ion binding"/>
    <property type="evidence" value="ECO:0007669"/>
    <property type="project" value="InterPro"/>
</dbReference>
<sequence length="299" mass="32805">MRMVMIFVDGFGIGGQDDNPIVAAKTPVLDELLGGHLLWGKRCITHNNTVLRALDPTLGVSGTPQSATGQTTLWTGINAAKALGFHLRAYPNQLLAEIIEKKSIFRQLADAGKSVVFANTFTDAYDQAVRAGKRKHTASTLSALAGGVRLRRVSDLKEGLAVYQDMTNEILIQLGEQVTVISSFEAGQHLGNVALNYDFTLYEFFQTDILGHKQLWNEAIGLVERIDSFIGGFLSVIEEQEDVAWILTSDHGNIEDFSIKGHTTNPVPALCWSSQPVQWPEWDTLEEVTPGIVQLLTEA</sequence>
<dbReference type="STRING" id="1121420.SAMN02746098_05109"/>
<feature type="domain" description="Metalloenzyme" evidence="5">
    <location>
        <begin position="1"/>
        <end position="296"/>
    </location>
</feature>
<evidence type="ECO:0000313" key="7">
    <source>
        <dbReference type="Proteomes" id="UP000183954"/>
    </source>
</evidence>
<dbReference type="AlphaFoldDB" id="A0A1M6GC45"/>
<dbReference type="PANTHER" id="PTHR21110:SF0">
    <property type="entry name" value="PHOSPHOPENTOMUTASE"/>
    <property type="match status" value="1"/>
</dbReference>
<evidence type="ECO:0000256" key="3">
    <source>
        <dbReference type="ARBA" id="ARBA00023211"/>
    </source>
</evidence>
<dbReference type="EMBL" id="FQXJ01000036">
    <property type="protein sequence ID" value="SHJ07486.1"/>
    <property type="molecule type" value="Genomic_DNA"/>
</dbReference>
<keyword evidence="2" id="KW-0479">Metal-binding</keyword>
<dbReference type="RefSeq" id="WP_073033273.1">
    <property type="nucleotide sequence ID" value="NZ_FQXJ01000036.1"/>
</dbReference>
<name>A0A1M6GC45_9FIRM</name>